<reference evidence="3 4" key="1">
    <citation type="submission" date="2020-03" db="EMBL/GenBank/DDBJ databases">
        <title>Genomic Encyclopedia of Type Strains, Phase IV (KMG-IV): sequencing the most valuable type-strain genomes for metagenomic binning, comparative biology and taxonomic classification.</title>
        <authorList>
            <person name="Goeker M."/>
        </authorList>
    </citation>
    <scope>NUCLEOTIDE SEQUENCE [LARGE SCALE GENOMIC DNA]</scope>
    <source>
        <strain evidence="3 4">DSM 101599</strain>
    </source>
</reference>
<dbReference type="EMBL" id="JAASQL010000002">
    <property type="protein sequence ID" value="NIJ45626.1"/>
    <property type="molecule type" value="Genomic_DNA"/>
</dbReference>
<dbReference type="RefSeq" id="WP_167188051.1">
    <property type="nucleotide sequence ID" value="NZ_JAASQL010000002.1"/>
</dbReference>
<dbReference type="SUPFAM" id="SSF49899">
    <property type="entry name" value="Concanavalin A-like lectins/glucanases"/>
    <property type="match status" value="1"/>
</dbReference>
<evidence type="ECO:0000313" key="3">
    <source>
        <dbReference type="EMBL" id="NIJ45626.1"/>
    </source>
</evidence>
<evidence type="ECO:0000259" key="2">
    <source>
        <dbReference type="PROSITE" id="PS51762"/>
    </source>
</evidence>
<comment type="similarity">
    <text evidence="1">Belongs to the glycosyl hydrolase 16 family.</text>
</comment>
<proteinExistence type="inferred from homology"/>
<protein>
    <recommendedName>
        <fullName evidence="2">GH16 domain-containing protein</fullName>
    </recommendedName>
</protein>
<dbReference type="PROSITE" id="PS51762">
    <property type="entry name" value="GH16_2"/>
    <property type="match status" value="1"/>
</dbReference>
<dbReference type="Proteomes" id="UP000745859">
    <property type="component" value="Unassembled WGS sequence"/>
</dbReference>
<keyword evidence="4" id="KW-1185">Reference proteome</keyword>
<dbReference type="PROSITE" id="PS51257">
    <property type="entry name" value="PROKAR_LIPOPROTEIN"/>
    <property type="match status" value="1"/>
</dbReference>
<dbReference type="InterPro" id="IPR013320">
    <property type="entry name" value="ConA-like_dom_sf"/>
</dbReference>
<accession>A0ABX0UDT5</accession>
<evidence type="ECO:0000313" key="4">
    <source>
        <dbReference type="Proteomes" id="UP000745859"/>
    </source>
</evidence>
<sequence>MKLNNIRVFIGCIALIACGTTKNKATATLDEKVSNHKHTLELIPLPKQITNEETWEFQADISDDFNYTYEATNSLTTFGQNKWKNFYHAAWDGPGVTYWKYDKISVDGNDLIIKTDRWNSEKESNPVSKRGVKMNMPNSGISTGCIASTKPVQYPVFIESKVSVTNLALASDVWLLSPDATQEIDIIECYGGKDPGNAYFAEFIHVSIHSFIRKPFTDYQPRDKGSWLKKEGVKSWGEYCDVNGERKYVTMGVYWKSPVHFEHYMDGELMRVLYDKSVATKINGVWEYGYPTMTNGKLDVSNGKQKITQTGTSSEYDFNMLEKANKMSTVSIVDPYEYQGGKGFTKAMDIIINVEAQDWHAKAGRMPRDSDLKDPTKNNDMKVDWIRVFKPKS</sequence>
<evidence type="ECO:0000256" key="1">
    <source>
        <dbReference type="ARBA" id="ARBA00006865"/>
    </source>
</evidence>
<feature type="domain" description="GH16" evidence="2">
    <location>
        <begin position="38"/>
        <end position="393"/>
    </location>
</feature>
<organism evidence="3 4">
    <name type="scientific">Wenyingzhuangia heitensis</name>
    <dbReference type="NCBI Taxonomy" id="1487859"/>
    <lineage>
        <taxon>Bacteria</taxon>
        <taxon>Pseudomonadati</taxon>
        <taxon>Bacteroidota</taxon>
        <taxon>Flavobacteriia</taxon>
        <taxon>Flavobacteriales</taxon>
        <taxon>Flavobacteriaceae</taxon>
        <taxon>Wenyingzhuangia</taxon>
    </lineage>
</organism>
<name>A0ABX0UDT5_9FLAO</name>
<dbReference type="InterPro" id="IPR000757">
    <property type="entry name" value="Beta-glucanase-like"/>
</dbReference>
<gene>
    <name evidence="3" type="ORF">FHR24_002094</name>
</gene>
<dbReference type="Gene3D" id="2.60.120.200">
    <property type="match status" value="1"/>
</dbReference>
<comment type="caution">
    <text evidence="3">The sequence shown here is derived from an EMBL/GenBank/DDBJ whole genome shotgun (WGS) entry which is preliminary data.</text>
</comment>